<protein>
    <submittedName>
        <fullName evidence="2">Uncharacterized secreted protein specific for M.kandleri, MK-28 family</fullName>
    </submittedName>
</protein>
<evidence type="ECO:0000313" key="2">
    <source>
        <dbReference type="EMBL" id="AAM02466.1"/>
    </source>
</evidence>
<evidence type="ECO:0000313" key="3">
    <source>
        <dbReference type="Proteomes" id="UP000001826"/>
    </source>
</evidence>
<feature type="region of interest" description="Disordered" evidence="1">
    <location>
        <begin position="1100"/>
        <end position="1134"/>
    </location>
</feature>
<name>Q8TVY5_METKA</name>
<dbReference type="Proteomes" id="UP000001826">
    <property type="component" value="Chromosome"/>
</dbReference>
<organism evidence="2 3">
    <name type="scientific">Methanopyrus kandleri (strain AV19 / DSM 6324 / JCM 9639 / NBRC 100938)</name>
    <dbReference type="NCBI Taxonomy" id="190192"/>
    <lineage>
        <taxon>Archaea</taxon>
        <taxon>Methanobacteriati</taxon>
        <taxon>Methanobacteriota</taxon>
        <taxon>Methanomada group</taxon>
        <taxon>Methanopyri</taxon>
        <taxon>Methanopyrales</taxon>
        <taxon>Methanopyraceae</taxon>
        <taxon>Methanopyrus</taxon>
    </lineage>
</organism>
<accession>Q8TVY5</accession>
<dbReference type="KEGG" id="mka:MK1253"/>
<keyword evidence="3" id="KW-1185">Reference proteome</keyword>
<dbReference type="EnsemblBacteria" id="AAM02466">
    <property type="protein sequence ID" value="AAM02466"/>
    <property type="gene ID" value="MK1253"/>
</dbReference>
<evidence type="ECO:0000256" key="1">
    <source>
        <dbReference type="SAM" id="MobiDB-lite"/>
    </source>
</evidence>
<dbReference type="PaxDb" id="190192-MK1253"/>
<sequence>MRIPILLVVSLTVAAIGAQALDLYPYEVIRIGTDAIGPPVLHATRDGLSVYYPTKGGTWVGVSLDRDLRVRGVALDAVPVRERDLPTGRGSYYRALEVNGEVLVVDDLGDVVYRDAGRSPNVTRPRWKPLTCVAYVGRDGRIRAVTIGSGGEVTAFDLNVRGEDPVALIDDETALACYRSGGDVYLAVLGTEWSVLERGPECVLLHREGDRWVEVLRWYLPERRHYDHLIEAPHERLVVGRVVELLGREVWTFPLPLSPLIDRSTGRILGWRVGSVPVLESDGEIEVVTGDGRTTVGEGELLSAVDLGWGHLLVLRTPDGRIEFELVEFRLYGPPEVRDLKPEVIRLGDRTLYLATAGVEPVTTILVFDPGTRRLYTLYGKDYRVEGDELEVTDPWGRTLRYVYDPELGPVPPVLVRDGTVLVWNGGGFEEVLTTSGPEDVLPLDDTGILLISRTGSYLVDLGRDRPEVLPVDAVWNDYGSCSHCGVIVAVREGDAVRVITPLGTFELPDAREALWLNDRLVVYEGKDGALHVVTHDGRRALGEAEDAEVVARVGPFVVLRERGTYELLARLTDGLCVGLPLPEVRGHEIVYRVGDRECPIDLEDLLPERQVPDRWYVVEDLALGDLPDAWCRPAGDGTCRVLRDGDEIVVELSTGFGPVRVRTGLTGDPVIAGLNRSLLTVVYRAPDGTAHAALLSPTPIVGRYTDKGLEVVRLGPDGPERVDLLPPAERETLTSLLVVSTVPEYACATRVKVGDRTYYLLSGSLYDAEGRALDHRPGSTPGCAGETVVVPAPIFSSLRRYYPVATVPALLVGSREPPSGDRIELDGVTVLVHREGDVTVLTFVRDGRSVDLVLPPLPRGDWRVERVSGRALRLSTPDGFELELVTDPWPTPTVRVRTGPTRLEVERWDGDGYRPALTLRVSPPEVNVALLSNCDVAAVVGRLVFLSGKVWRDVGTLRSVAVWSSDDSTVLLERVAAFDRFTRERVLATLPGRFVRVVPTELGCDGEPVTLIVTEGTVVALTGSSRVLEPEYLRRLDGGWFLAVFDIDGEYLVVLSDGKKVVDRRLYDSVEPRPDGTLVARTPAGEEVVLRVERTGDGWTLTEGRPDERKGGGRTRRIPVPVPPVPVRRRRSA</sequence>
<proteinExistence type="predicted"/>
<dbReference type="AlphaFoldDB" id="Q8TVY5"/>
<reference evidence="2 3" key="1">
    <citation type="journal article" date="2002" name="Proc. Natl. Acad. Sci. U.S.A.">
        <title>The complete genome of hyperthermophile Methanopyrus kandleri AV19 and monophyly of archaeal methanogens.</title>
        <authorList>
            <person name="Slesarev A.I."/>
            <person name="Mezhevaya K.V."/>
            <person name="Makarova K.S."/>
            <person name="Polushin N.N."/>
            <person name="Shcherbinina O.V."/>
            <person name="Shakhova V.V."/>
            <person name="Belova G.I."/>
            <person name="Aravind L."/>
            <person name="Natale D.A."/>
            <person name="Rogozin I.B."/>
            <person name="Tatusov R.L."/>
            <person name="Wolf Y.I."/>
            <person name="Stetter K.O."/>
            <person name="Malykh A.G."/>
            <person name="Koonin E.V."/>
            <person name="Kozyavkin S.A."/>
        </authorList>
    </citation>
    <scope>NUCLEOTIDE SEQUENCE [LARGE SCALE GENOMIC DNA]</scope>
    <source>
        <strain evidence="3">AV19 / DSM 6324 / JCM 9639 / NBRC 100938</strain>
    </source>
</reference>
<gene>
    <name evidence="2" type="ordered locus">MK1253</name>
</gene>
<dbReference type="HOGENOM" id="CLU_278575_0_0_2"/>
<dbReference type="EMBL" id="AE009439">
    <property type="protein sequence ID" value="AAM02466.1"/>
    <property type="molecule type" value="Genomic_DNA"/>
</dbReference>
<dbReference type="InParanoid" id="Q8TVY5"/>
<dbReference type="PATRIC" id="fig|190192.8.peg.1361"/>